<evidence type="ECO:0000259" key="2">
    <source>
        <dbReference type="Pfam" id="PF06985"/>
    </source>
</evidence>
<dbReference type="PANTHER" id="PTHR33112:SF16">
    <property type="entry name" value="HETEROKARYON INCOMPATIBILITY DOMAIN-CONTAINING PROTEIN"/>
    <property type="match status" value="1"/>
</dbReference>
<keyword evidence="4" id="KW-1185">Reference proteome</keyword>
<accession>A0AAE0MY98</accession>
<sequence>MAAGLCSVCRAIPWVELQPEDVARAATPHHRTRKALEASAQRCPMCRMVLKAALSSFRDTRGVRNGRGYWRQFDAVRLVDTDLTARDISYQKELGPCMPVTATDFKGPNPGGRAVIAATGAPNPDGEHVEDKELKLEGLRIDDPPDDMPAWVFGNFWAEREKDVKQPNDVSHLRLMGVGARFAKSASLFDVYGVRPDQVKLCGSSIGLCTDDDSSFASFIPGRLRELHSDSDTAFRRVEKWIGDCSSKHAFCGAPKLNPDLPRRVIDVTAYDRGVCLLETAGQRGRYVALSHCWGTSSRLMATRESINDLKEGIATSFLPKTFQDAIKITRRLGLKYLWIDCLCIVQDDLADWDVEAANMAYIYRNAYVTVAAAASTDSYYGCFPKRAKDSYVSPGTRSLGYATPREASGEGRYTMAFTYSTDAAKKPSSVHFLEDEWLPGSSFHTPQRTAIGSFGRRFDPIAGEPLSSRGWTLQERMLSPRIVHYAGDQMYYECETGMWSEDGFVFSDIYFSLQHLLRTQLIAREDHGIPRASGISFIVGRHAATSGRRWEGGWISLVETYSRMRLTVADDKLPAIAGVATVIATETGDPYFAGLWAAHIYEDLCWRVCCYNEYFDRDAKGMQTVPKTGARVGAATRPRDYRAPTWSWASLDAPIKYIPLSYSNLVATVTGIDTTPKRADDLRRVGRLKYGRIDIRAPIYEIKRHTPKKAWDRHGIPVSIDLEDGRGVSVGELHADLPDEDQASLFPCYAVFLDAAHALVVRPNKAGLQTYVDPLGKGVSEHLLTTPDVNRNVRENPALKGMGFKALADAVRVGLAVFVKNPPDVKKDGPQDGEDEDEKEPRKWDEERDGKLTLDKILHVSGDGSWGPVTKDDPWVWVTIV</sequence>
<dbReference type="AlphaFoldDB" id="A0AAE0MY98"/>
<evidence type="ECO:0000313" key="3">
    <source>
        <dbReference type="EMBL" id="KAK3361402.1"/>
    </source>
</evidence>
<dbReference type="Pfam" id="PF06985">
    <property type="entry name" value="HET"/>
    <property type="match status" value="1"/>
</dbReference>
<dbReference type="EMBL" id="JAULSN010000011">
    <property type="protein sequence ID" value="KAK3361402.1"/>
    <property type="molecule type" value="Genomic_DNA"/>
</dbReference>
<feature type="compositionally biased region" description="Basic and acidic residues" evidence="1">
    <location>
        <begin position="840"/>
        <end position="849"/>
    </location>
</feature>
<organism evidence="3 4">
    <name type="scientific">Lasiosphaeria ovina</name>
    <dbReference type="NCBI Taxonomy" id="92902"/>
    <lineage>
        <taxon>Eukaryota</taxon>
        <taxon>Fungi</taxon>
        <taxon>Dikarya</taxon>
        <taxon>Ascomycota</taxon>
        <taxon>Pezizomycotina</taxon>
        <taxon>Sordariomycetes</taxon>
        <taxon>Sordariomycetidae</taxon>
        <taxon>Sordariales</taxon>
        <taxon>Lasiosphaeriaceae</taxon>
        <taxon>Lasiosphaeria</taxon>
    </lineage>
</organism>
<feature type="domain" description="Heterokaryon incompatibility" evidence="2">
    <location>
        <begin position="287"/>
        <end position="476"/>
    </location>
</feature>
<gene>
    <name evidence="3" type="ORF">B0T24DRAFT_108396</name>
</gene>
<name>A0AAE0MY98_9PEZI</name>
<dbReference type="Proteomes" id="UP001287356">
    <property type="component" value="Unassembled WGS sequence"/>
</dbReference>
<evidence type="ECO:0000313" key="4">
    <source>
        <dbReference type="Proteomes" id="UP001287356"/>
    </source>
</evidence>
<feature type="region of interest" description="Disordered" evidence="1">
    <location>
        <begin position="823"/>
        <end position="849"/>
    </location>
</feature>
<dbReference type="InterPro" id="IPR010730">
    <property type="entry name" value="HET"/>
</dbReference>
<evidence type="ECO:0000256" key="1">
    <source>
        <dbReference type="SAM" id="MobiDB-lite"/>
    </source>
</evidence>
<reference evidence="3" key="1">
    <citation type="journal article" date="2023" name="Mol. Phylogenet. Evol.">
        <title>Genome-scale phylogeny and comparative genomics of the fungal order Sordariales.</title>
        <authorList>
            <person name="Hensen N."/>
            <person name="Bonometti L."/>
            <person name="Westerberg I."/>
            <person name="Brannstrom I.O."/>
            <person name="Guillou S."/>
            <person name="Cros-Aarteil S."/>
            <person name="Calhoun S."/>
            <person name="Haridas S."/>
            <person name="Kuo A."/>
            <person name="Mondo S."/>
            <person name="Pangilinan J."/>
            <person name="Riley R."/>
            <person name="LaButti K."/>
            <person name="Andreopoulos B."/>
            <person name="Lipzen A."/>
            <person name="Chen C."/>
            <person name="Yan M."/>
            <person name="Daum C."/>
            <person name="Ng V."/>
            <person name="Clum A."/>
            <person name="Steindorff A."/>
            <person name="Ohm R.A."/>
            <person name="Martin F."/>
            <person name="Silar P."/>
            <person name="Natvig D.O."/>
            <person name="Lalanne C."/>
            <person name="Gautier V."/>
            <person name="Ament-Velasquez S.L."/>
            <person name="Kruys A."/>
            <person name="Hutchinson M.I."/>
            <person name="Powell A.J."/>
            <person name="Barry K."/>
            <person name="Miller A.N."/>
            <person name="Grigoriev I.V."/>
            <person name="Debuchy R."/>
            <person name="Gladieux P."/>
            <person name="Hiltunen Thoren M."/>
            <person name="Johannesson H."/>
        </authorList>
    </citation>
    <scope>NUCLEOTIDE SEQUENCE</scope>
    <source>
        <strain evidence="3">CBS 958.72</strain>
    </source>
</reference>
<protein>
    <submittedName>
        <fullName evidence="3">Heterokaryon incompatibility protein-domain-containing protein</fullName>
    </submittedName>
</protein>
<comment type="caution">
    <text evidence="3">The sequence shown here is derived from an EMBL/GenBank/DDBJ whole genome shotgun (WGS) entry which is preliminary data.</text>
</comment>
<proteinExistence type="predicted"/>
<dbReference type="PANTHER" id="PTHR33112">
    <property type="entry name" value="DOMAIN PROTEIN, PUTATIVE-RELATED"/>
    <property type="match status" value="1"/>
</dbReference>
<reference evidence="3" key="2">
    <citation type="submission" date="2023-06" db="EMBL/GenBank/DDBJ databases">
        <authorList>
            <consortium name="Lawrence Berkeley National Laboratory"/>
            <person name="Haridas S."/>
            <person name="Hensen N."/>
            <person name="Bonometti L."/>
            <person name="Westerberg I."/>
            <person name="Brannstrom I.O."/>
            <person name="Guillou S."/>
            <person name="Cros-Aarteil S."/>
            <person name="Calhoun S."/>
            <person name="Kuo A."/>
            <person name="Mondo S."/>
            <person name="Pangilinan J."/>
            <person name="Riley R."/>
            <person name="Labutti K."/>
            <person name="Andreopoulos B."/>
            <person name="Lipzen A."/>
            <person name="Chen C."/>
            <person name="Yanf M."/>
            <person name="Daum C."/>
            <person name="Ng V."/>
            <person name="Clum A."/>
            <person name="Steindorff A."/>
            <person name="Ohm R."/>
            <person name="Martin F."/>
            <person name="Silar P."/>
            <person name="Natvig D."/>
            <person name="Lalanne C."/>
            <person name="Gautier V."/>
            <person name="Ament-Velasquez S.L."/>
            <person name="Kruys A."/>
            <person name="Hutchinson M.I."/>
            <person name="Powell A.J."/>
            <person name="Barry K."/>
            <person name="Miller A.N."/>
            <person name="Grigoriev I.V."/>
            <person name="Debuchy R."/>
            <person name="Gladieux P."/>
            <person name="Thoren M.H."/>
            <person name="Johannesson H."/>
        </authorList>
    </citation>
    <scope>NUCLEOTIDE SEQUENCE</scope>
    <source>
        <strain evidence="3">CBS 958.72</strain>
    </source>
</reference>